<evidence type="ECO:0000313" key="2">
    <source>
        <dbReference type="Proteomes" id="UP001152607"/>
    </source>
</evidence>
<dbReference type="Proteomes" id="UP001152607">
    <property type="component" value="Unassembled WGS sequence"/>
</dbReference>
<keyword evidence="2" id="KW-1185">Reference proteome</keyword>
<protein>
    <submittedName>
        <fullName evidence="1">Uncharacterized protein</fullName>
    </submittedName>
</protein>
<organism evidence="1 2">
    <name type="scientific">Periconia digitata</name>
    <dbReference type="NCBI Taxonomy" id="1303443"/>
    <lineage>
        <taxon>Eukaryota</taxon>
        <taxon>Fungi</taxon>
        <taxon>Dikarya</taxon>
        <taxon>Ascomycota</taxon>
        <taxon>Pezizomycotina</taxon>
        <taxon>Dothideomycetes</taxon>
        <taxon>Pleosporomycetidae</taxon>
        <taxon>Pleosporales</taxon>
        <taxon>Massarineae</taxon>
        <taxon>Periconiaceae</taxon>
        <taxon>Periconia</taxon>
    </lineage>
</organism>
<dbReference type="AlphaFoldDB" id="A0A9W4UUA6"/>
<name>A0A9W4UUA6_9PLEO</name>
<sequence length="128" mass="14089">MSSITTPKQTPLSSRRPILPIIRRLGVAGTTHPIHMGLFSSPSVYIHVVCNLKHLHASCTLATATYRPTHTLHLIPTVAHPQDVSRGYKLLCVCSPCNTYILMFQAAPGRQMGIPRCCTHKPLQLVNV</sequence>
<evidence type="ECO:0000313" key="1">
    <source>
        <dbReference type="EMBL" id="CAI6340862.1"/>
    </source>
</evidence>
<gene>
    <name evidence="1" type="ORF">PDIGIT_LOCUS14047</name>
</gene>
<comment type="caution">
    <text evidence="1">The sequence shown here is derived from an EMBL/GenBank/DDBJ whole genome shotgun (WGS) entry which is preliminary data.</text>
</comment>
<accession>A0A9W4UUA6</accession>
<dbReference type="EMBL" id="CAOQHR010000011">
    <property type="protein sequence ID" value="CAI6340862.1"/>
    <property type="molecule type" value="Genomic_DNA"/>
</dbReference>
<reference evidence="1" key="1">
    <citation type="submission" date="2023-01" db="EMBL/GenBank/DDBJ databases">
        <authorList>
            <person name="Van Ghelder C."/>
            <person name="Rancurel C."/>
        </authorList>
    </citation>
    <scope>NUCLEOTIDE SEQUENCE</scope>
    <source>
        <strain evidence="1">CNCM I-4278</strain>
    </source>
</reference>
<proteinExistence type="predicted"/>